<evidence type="ECO:0000259" key="2">
    <source>
        <dbReference type="PROSITE" id="PS50943"/>
    </source>
</evidence>
<dbReference type="Pfam" id="PF01381">
    <property type="entry name" value="HTH_3"/>
    <property type="match status" value="1"/>
</dbReference>
<evidence type="ECO:0000313" key="3">
    <source>
        <dbReference type="EMBL" id="ODR92135.1"/>
    </source>
</evidence>
<dbReference type="SMART" id="SM00530">
    <property type="entry name" value="HTH_XRE"/>
    <property type="match status" value="1"/>
</dbReference>
<dbReference type="SUPFAM" id="SSF47413">
    <property type="entry name" value="lambda repressor-like DNA-binding domains"/>
    <property type="match status" value="1"/>
</dbReference>
<accession>A0A1E3VF15</accession>
<organism evidence="3 4">
    <name type="scientific">Sinorhizobium alkalisoli</name>
    <dbReference type="NCBI Taxonomy" id="1752398"/>
    <lineage>
        <taxon>Bacteria</taxon>
        <taxon>Pseudomonadati</taxon>
        <taxon>Pseudomonadota</taxon>
        <taxon>Alphaproteobacteria</taxon>
        <taxon>Hyphomicrobiales</taxon>
        <taxon>Rhizobiaceae</taxon>
        <taxon>Sinorhizobium/Ensifer group</taxon>
        <taxon>Sinorhizobium</taxon>
    </lineage>
</organism>
<keyword evidence="4" id="KW-1185">Reference proteome</keyword>
<dbReference type="Proteomes" id="UP000094342">
    <property type="component" value="Unassembled WGS sequence"/>
</dbReference>
<dbReference type="EMBL" id="LYBW01000049">
    <property type="protein sequence ID" value="ODR92135.1"/>
    <property type="molecule type" value="Genomic_DNA"/>
</dbReference>
<dbReference type="RefSeq" id="WP_069457653.1">
    <property type="nucleotide sequence ID" value="NZ_LYBW01000049.1"/>
</dbReference>
<dbReference type="PANTHER" id="PTHR46797:SF19">
    <property type="entry name" value="BLL2473 PROTEIN"/>
    <property type="match status" value="1"/>
</dbReference>
<dbReference type="InterPro" id="IPR001387">
    <property type="entry name" value="Cro/C1-type_HTH"/>
</dbReference>
<name>A0A1E3VF15_9HYPH</name>
<dbReference type="InterPro" id="IPR010982">
    <property type="entry name" value="Lambda_DNA-bd_dom_sf"/>
</dbReference>
<keyword evidence="1" id="KW-0238">DNA-binding</keyword>
<dbReference type="GO" id="GO:0003677">
    <property type="term" value="F:DNA binding"/>
    <property type="evidence" value="ECO:0007669"/>
    <property type="project" value="UniProtKB-KW"/>
</dbReference>
<evidence type="ECO:0000313" key="4">
    <source>
        <dbReference type="Proteomes" id="UP000094342"/>
    </source>
</evidence>
<dbReference type="CDD" id="cd00093">
    <property type="entry name" value="HTH_XRE"/>
    <property type="match status" value="1"/>
</dbReference>
<comment type="caution">
    <text evidence="3">The sequence shown here is derived from an EMBL/GenBank/DDBJ whole genome shotgun (WGS) entry which is preliminary data.</text>
</comment>
<dbReference type="InterPro" id="IPR013096">
    <property type="entry name" value="Cupin_2"/>
</dbReference>
<dbReference type="InterPro" id="IPR050807">
    <property type="entry name" value="TransReg_Diox_bact_type"/>
</dbReference>
<dbReference type="OrthoDB" id="189170at2"/>
<feature type="domain" description="HTH cro/C1-type" evidence="2">
    <location>
        <begin position="21"/>
        <end position="75"/>
    </location>
</feature>
<dbReference type="AlphaFoldDB" id="A0A1E3VF15"/>
<dbReference type="PANTHER" id="PTHR46797">
    <property type="entry name" value="HTH-TYPE TRANSCRIPTIONAL REGULATOR"/>
    <property type="match status" value="1"/>
</dbReference>
<dbReference type="Gene3D" id="2.60.120.10">
    <property type="entry name" value="Jelly Rolls"/>
    <property type="match status" value="1"/>
</dbReference>
<dbReference type="InterPro" id="IPR014710">
    <property type="entry name" value="RmlC-like_jellyroll"/>
</dbReference>
<dbReference type="Pfam" id="PF07883">
    <property type="entry name" value="Cupin_2"/>
    <property type="match status" value="1"/>
</dbReference>
<proteinExistence type="predicted"/>
<dbReference type="GO" id="GO:0005829">
    <property type="term" value="C:cytosol"/>
    <property type="evidence" value="ECO:0007669"/>
    <property type="project" value="TreeGrafter"/>
</dbReference>
<dbReference type="CDD" id="cd02209">
    <property type="entry name" value="cupin_XRE_C"/>
    <property type="match status" value="1"/>
</dbReference>
<dbReference type="PROSITE" id="PS50943">
    <property type="entry name" value="HTH_CROC1"/>
    <property type="match status" value="1"/>
</dbReference>
<protein>
    <submittedName>
        <fullName evidence="3">Transcriptional regulator</fullName>
    </submittedName>
</protein>
<dbReference type="SUPFAM" id="SSF51182">
    <property type="entry name" value="RmlC-like cupins"/>
    <property type="match status" value="1"/>
</dbReference>
<dbReference type="InterPro" id="IPR011051">
    <property type="entry name" value="RmlC_Cupin_sf"/>
</dbReference>
<dbReference type="GO" id="GO:0003700">
    <property type="term" value="F:DNA-binding transcription factor activity"/>
    <property type="evidence" value="ECO:0007669"/>
    <property type="project" value="TreeGrafter"/>
</dbReference>
<evidence type="ECO:0000256" key="1">
    <source>
        <dbReference type="ARBA" id="ARBA00023125"/>
    </source>
</evidence>
<gene>
    <name evidence="3" type="ORF">A8M32_06800</name>
</gene>
<reference evidence="4" key="1">
    <citation type="submission" date="2016-05" db="EMBL/GenBank/DDBJ databases">
        <authorList>
            <person name="Li Y."/>
        </authorList>
    </citation>
    <scope>NUCLEOTIDE SEQUENCE [LARGE SCALE GENOMIC DNA]</scope>
    <source>
        <strain evidence="4">YIC4027</strain>
    </source>
</reference>
<sequence length="196" mass="21725">MDGLSKTLETELERYQIGPRIRTLRLKKKLALTQLAAHTGLSTAMLSKIERGRLFPTLPTLVRIALVFGVGLDHFFGRETQRPRVSVVRAGERLRLPVPPAKGPPAYLFESLDYPAPDRRMESYYAEFPMDSRPSDPHQHGSAELVFIIDGELELTVGEETVLLGKGDAAYFDSSVSHGYCRRGSGRCSAIVVTVP</sequence>
<dbReference type="Gene3D" id="1.10.260.40">
    <property type="entry name" value="lambda repressor-like DNA-binding domains"/>
    <property type="match status" value="1"/>
</dbReference>
<dbReference type="STRING" id="1752398.A8M32_06800"/>